<dbReference type="InterPro" id="IPR011990">
    <property type="entry name" value="TPR-like_helical_dom_sf"/>
</dbReference>
<evidence type="ECO:0000313" key="2">
    <source>
        <dbReference type="EMBL" id="GMH90681.1"/>
    </source>
</evidence>
<comment type="caution">
    <text evidence="2">The sequence shown here is derived from an EMBL/GenBank/DDBJ whole genome shotgun (WGS) entry which is preliminary data.</text>
</comment>
<evidence type="ECO:0000256" key="1">
    <source>
        <dbReference type="PROSITE-ProRule" id="PRU00339"/>
    </source>
</evidence>
<feature type="repeat" description="TPR" evidence="1">
    <location>
        <begin position="49"/>
        <end position="82"/>
    </location>
</feature>
<dbReference type="Gene3D" id="1.25.40.10">
    <property type="entry name" value="Tetratricopeptide repeat domain"/>
    <property type="match status" value="2"/>
</dbReference>
<reference evidence="3" key="1">
    <citation type="journal article" date="2023" name="Commun. Biol.">
        <title>Genome analysis of Parmales, the sister group of diatoms, reveals the evolutionary specialization of diatoms from phago-mixotrophs to photoautotrophs.</title>
        <authorList>
            <person name="Ban H."/>
            <person name="Sato S."/>
            <person name="Yoshikawa S."/>
            <person name="Yamada K."/>
            <person name="Nakamura Y."/>
            <person name="Ichinomiya M."/>
            <person name="Sato N."/>
            <person name="Blanc-Mathieu R."/>
            <person name="Endo H."/>
            <person name="Kuwata A."/>
            <person name="Ogata H."/>
        </authorList>
    </citation>
    <scope>NUCLEOTIDE SEQUENCE [LARGE SCALE GENOMIC DNA]</scope>
</reference>
<dbReference type="PROSITE" id="PS50005">
    <property type="entry name" value="TPR"/>
    <property type="match status" value="5"/>
</dbReference>
<dbReference type="SUPFAM" id="SSF48452">
    <property type="entry name" value="TPR-like"/>
    <property type="match status" value="1"/>
</dbReference>
<dbReference type="EMBL" id="BLQM01000454">
    <property type="protein sequence ID" value="GMH90681.1"/>
    <property type="molecule type" value="Genomic_DNA"/>
</dbReference>
<dbReference type="Pfam" id="PF13432">
    <property type="entry name" value="TPR_16"/>
    <property type="match status" value="1"/>
</dbReference>
<gene>
    <name evidence="2" type="ORF">TL16_g11839</name>
</gene>
<feature type="repeat" description="TPR" evidence="1">
    <location>
        <begin position="15"/>
        <end position="48"/>
    </location>
</feature>
<keyword evidence="1" id="KW-0802">TPR repeat</keyword>
<organism evidence="2 3">
    <name type="scientific">Triparma laevis f. inornata</name>
    <dbReference type="NCBI Taxonomy" id="1714386"/>
    <lineage>
        <taxon>Eukaryota</taxon>
        <taxon>Sar</taxon>
        <taxon>Stramenopiles</taxon>
        <taxon>Ochrophyta</taxon>
        <taxon>Bolidophyceae</taxon>
        <taxon>Parmales</taxon>
        <taxon>Triparmaceae</taxon>
        <taxon>Triparma</taxon>
    </lineage>
</organism>
<protein>
    <recommendedName>
        <fullName evidence="4">Protein O-GlcNAc transferase</fullName>
    </recommendedName>
</protein>
<evidence type="ECO:0008006" key="4">
    <source>
        <dbReference type="Google" id="ProtNLM"/>
    </source>
</evidence>
<dbReference type="Gene3D" id="3.40.50.11380">
    <property type="match status" value="1"/>
</dbReference>
<sequence length="1237" mass="139068">MTLYDRVLTLDPSNADALHLKGLVYHAEGHSSQAIHLISQALQNSPHPAVMNSNLGEIYRSLGRYEEASSQHQLAFSLLPSSASIQFNYACLLMDTSPSEALTYFSLTIQNPESTPSQKVNSLKDSANIHYHSGDFTSAFELFNTANSYSPDDIEILMGLGTSSQRLGLLDVSLQYYQETLSISPDHSNANMNIGVLLHETGDLHGAIRLYRYCLDGLNPNLSTKVTLMNNLGAALMSSGKPDEGVAVLTRALQFDPSNVNLLINLSMYHNEDGNLSLGREMLDNALDFKYEQTGVVDVGLKIRKAISLPPVMGNNDEVLQNYNEFLEKVANLALETINLDPAIKIIDPVQTIERIHFYLVYMGSKFDRVSQRLANELYTNSLVNFDRADLVNDNKSDPNISNSPNNLNNPNKKIKIGFVSKFFGDFEPHGLLLEGVIRHLPRSIFQVYILPISSSGETAKYLEDTDSEMIKLNLSYSSNLNQLADLTLDMIVYADLNSEPMTHFMSLSRLAPCQVAFWGNPVTSGNPKIDYFVSFDRGENPYRTMVDNELEPYSEQVVLLEGQGIWYNDFSYFEKKYYENNIVMSYMHTWEDFAGPTDYKLISNPNNNIYLCAQSVFKLSSDFDAVVKKLLEVDANGIVVFTKGRRPAWTAKFQSRLRQTLGGELYNRVYFIERVGSIDFPNLIKLCTVLLHPFPFGGSRTSLDGLEAGVPIVTWPQNFLRGRMAVSYFAEMDIYDCCVAWSGDEYVEKVVRLGKDRVYRSQSLELIKSRIHRVYNNMKVVKEWTRFLCDPSWQTPKDVDRAFNYMQKMSLKPELTNTNTNNPTYNILESYYATAAVIYNNNGDLNQALDMLNKLSFERPSDSKVRSDIGAVLQQMRRLDESIRELEKAVTLDGENVVAMNNLGVVMKDKGEYKTALEWFIKAKEGGLMTAVENAANIYRDEGNFYAAYATICESLFQPNQYLCTGEEEKNNFVGLVCVLGLVEDVLEFSDIVATNWGDDVLKTLTDLVLNKDPSGKLTTGLLTFMSWNGFVNFDAVEKIYRVLKPPTELSIDGGAGSSSPHPVNLIIQFYRSRSEAKNVEALAALSANLRCSFLSRVHVMLEKEEDLIFLNDNLEGGVGYIAEGRLMIRVIGKRLTFAAGWEYINAEVGIPEVVIKYSGFWQGLPRCDGRIARVFEDAGWKVENPCLKVKGVHIENFFVSEEKLEKSKGNKDEAALGYDMEQNVVGETSFVKITL</sequence>
<dbReference type="PANTHER" id="PTHR44998:SF1">
    <property type="entry name" value="UDP-N-ACETYLGLUCOSAMINE--PEPTIDE N-ACETYLGLUCOSAMINYLTRANSFERASE 110 KDA SUBUNIT"/>
    <property type="match status" value="1"/>
</dbReference>
<feature type="repeat" description="TPR" evidence="1">
    <location>
        <begin position="864"/>
        <end position="897"/>
    </location>
</feature>
<dbReference type="Gene3D" id="1.25.40.1040">
    <property type="match status" value="1"/>
</dbReference>
<evidence type="ECO:0000313" key="3">
    <source>
        <dbReference type="Proteomes" id="UP001162640"/>
    </source>
</evidence>
<name>A0A9W7BHR7_9STRA</name>
<accession>A0A9W7BHR7</accession>
<dbReference type="SMART" id="SM00028">
    <property type="entry name" value="TPR"/>
    <property type="match status" value="8"/>
</dbReference>
<dbReference type="PANTHER" id="PTHR44998">
    <property type="match status" value="1"/>
</dbReference>
<feature type="repeat" description="TPR" evidence="1">
    <location>
        <begin position="154"/>
        <end position="187"/>
    </location>
</feature>
<feature type="repeat" description="TPR" evidence="1">
    <location>
        <begin position="226"/>
        <end position="259"/>
    </location>
</feature>
<dbReference type="AlphaFoldDB" id="A0A9W7BHR7"/>
<dbReference type="Gene3D" id="3.40.50.2000">
    <property type="entry name" value="Glycogen Phosphorylase B"/>
    <property type="match status" value="1"/>
</dbReference>
<dbReference type="InterPro" id="IPR019734">
    <property type="entry name" value="TPR_rpt"/>
</dbReference>
<dbReference type="Proteomes" id="UP001162640">
    <property type="component" value="Unassembled WGS sequence"/>
</dbReference>
<proteinExistence type="predicted"/>